<dbReference type="AlphaFoldDB" id="A0A4Y2VSL6"/>
<protein>
    <submittedName>
        <fullName evidence="1">Uncharacterized protein</fullName>
    </submittedName>
</protein>
<evidence type="ECO:0000313" key="2">
    <source>
        <dbReference type="Proteomes" id="UP000499080"/>
    </source>
</evidence>
<gene>
    <name evidence="1" type="ORF">AVEN_58087_1</name>
</gene>
<sequence length="117" mass="13860">MVNNRTGQRSTYRLMRSNYVFLHRSWLAPDLYYRPIFGEGICSWMMAESTECFKCGQQKTREALSNEEKHLISTNNKRECVCPCVGPLQGRPLDLEQRYLAQTYFERWECAPRSPFH</sequence>
<dbReference type="Proteomes" id="UP000499080">
    <property type="component" value="Unassembled WGS sequence"/>
</dbReference>
<dbReference type="EMBL" id="BGPR01050721">
    <property type="protein sequence ID" value="GBO27682.1"/>
    <property type="molecule type" value="Genomic_DNA"/>
</dbReference>
<proteinExistence type="predicted"/>
<name>A0A4Y2VSL6_ARAVE</name>
<organism evidence="1 2">
    <name type="scientific">Araneus ventricosus</name>
    <name type="common">Orbweaver spider</name>
    <name type="synonym">Epeira ventricosa</name>
    <dbReference type="NCBI Taxonomy" id="182803"/>
    <lineage>
        <taxon>Eukaryota</taxon>
        <taxon>Metazoa</taxon>
        <taxon>Ecdysozoa</taxon>
        <taxon>Arthropoda</taxon>
        <taxon>Chelicerata</taxon>
        <taxon>Arachnida</taxon>
        <taxon>Araneae</taxon>
        <taxon>Araneomorphae</taxon>
        <taxon>Entelegynae</taxon>
        <taxon>Araneoidea</taxon>
        <taxon>Araneidae</taxon>
        <taxon>Araneus</taxon>
    </lineage>
</organism>
<reference evidence="1 2" key="1">
    <citation type="journal article" date="2019" name="Sci. Rep.">
        <title>Orb-weaving spider Araneus ventricosus genome elucidates the spidroin gene catalogue.</title>
        <authorList>
            <person name="Kono N."/>
            <person name="Nakamura H."/>
            <person name="Ohtoshi R."/>
            <person name="Moran D.A.P."/>
            <person name="Shinohara A."/>
            <person name="Yoshida Y."/>
            <person name="Fujiwara M."/>
            <person name="Mori M."/>
            <person name="Tomita M."/>
            <person name="Arakawa K."/>
        </authorList>
    </citation>
    <scope>NUCLEOTIDE SEQUENCE [LARGE SCALE GENOMIC DNA]</scope>
</reference>
<keyword evidence="2" id="KW-1185">Reference proteome</keyword>
<comment type="caution">
    <text evidence="1">The sequence shown here is derived from an EMBL/GenBank/DDBJ whole genome shotgun (WGS) entry which is preliminary data.</text>
</comment>
<accession>A0A4Y2VSL6</accession>
<evidence type="ECO:0000313" key="1">
    <source>
        <dbReference type="EMBL" id="GBO27682.1"/>
    </source>
</evidence>